<accession>W7XI22</accession>
<evidence type="ECO:0000313" key="1">
    <source>
        <dbReference type="EMBL" id="EWS74276.1"/>
    </source>
</evidence>
<dbReference type="EMBL" id="GG662696">
    <property type="protein sequence ID" value="EWS74276.1"/>
    <property type="molecule type" value="Genomic_DNA"/>
</dbReference>
<dbReference type="InParanoid" id="W7XI22"/>
<organism evidence="1 2">
    <name type="scientific">Tetrahymena thermophila (strain SB210)</name>
    <dbReference type="NCBI Taxonomy" id="312017"/>
    <lineage>
        <taxon>Eukaryota</taxon>
        <taxon>Sar</taxon>
        <taxon>Alveolata</taxon>
        <taxon>Ciliophora</taxon>
        <taxon>Intramacronucleata</taxon>
        <taxon>Oligohymenophorea</taxon>
        <taxon>Hymenostomatida</taxon>
        <taxon>Tetrahymenina</taxon>
        <taxon>Tetrahymenidae</taxon>
        <taxon>Tetrahymena</taxon>
    </lineage>
</organism>
<dbReference type="GeneID" id="24442252"/>
<dbReference type="RefSeq" id="XP_012653191.1">
    <property type="nucleotide sequence ID" value="XM_012797737.1"/>
</dbReference>
<gene>
    <name evidence="1" type="ORF">TTHERM_001379980</name>
</gene>
<proteinExistence type="predicted"/>
<sequence>MHQMHQFNFDFQILKKKYRVNQFSQLVGQNEEKNTIIYLRKSIKFDRLKHFPKPKTKPYTPLSPILFYFIKYQRINKELINQLEGRKERKKVRNKQIKKKNMKQQEMNQLIVKKQKQICKKQVKLTKKQKKNQIKQNTNKQTKRFKEIYFYKQQKNKQIKSFYPTKSVKFQRLVHFPKLKPRLDELFAPIKLLEKLIFTKQFSLMKKMKKKYELINCQQNKN</sequence>
<dbReference type="AlphaFoldDB" id="W7XI22"/>
<protein>
    <submittedName>
        <fullName evidence="1">Uncharacterized protein</fullName>
    </submittedName>
</protein>
<dbReference type="KEGG" id="tet:TTHERM_001379980"/>
<name>W7XI22_TETTS</name>
<evidence type="ECO:0000313" key="2">
    <source>
        <dbReference type="Proteomes" id="UP000009168"/>
    </source>
</evidence>
<keyword evidence="2" id="KW-1185">Reference proteome</keyword>
<reference evidence="2" key="1">
    <citation type="journal article" date="2006" name="PLoS Biol.">
        <title>Macronuclear genome sequence of the ciliate Tetrahymena thermophila, a model eukaryote.</title>
        <authorList>
            <person name="Eisen J.A."/>
            <person name="Coyne R.S."/>
            <person name="Wu M."/>
            <person name="Wu D."/>
            <person name="Thiagarajan M."/>
            <person name="Wortman J.R."/>
            <person name="Badger J.H."/>
            <person name="Ren Q."/>
            <person name="Amedeo P."/>
            <person name="Jones K.M."/>
            <person name="Tallon L.J."/>
            <person name="Delcher A.L."/>
            <person name="Salzberg S.L."/>
            <person name="Silva J.C."/>
            <person name="Haas B.J."/>
            <person name="Majoros W.H."/>
            <person name="Farzad M."/>
            <person name="Carlton J.M."/>
            <person name="Smith R.K. Jr."/>
            <person name="Garg J."/>
            <person name="Pearlman R.E."/>
            <person name="Karrer K.M."/>
            <person name="Sun L."/>
            <person name="Manning G."/>
            <person name="Elde N.C."/>
            <person name="Turkewitz A.P."/>
            <person name="Asai D.J."/>
            <person name="Wilkes D.E."/>
            <person name="Wang Y."/>
            <person name="Cai H."/>
            <person name="Collins K."/>
            <person name="Stewart B.A."/>
            <person name="Lee S.R."/>
            <person name="Wilamowska K."/>
            <person name="Weinberg Z."/>
            <person name="Ruzzo W.L."/>
            <person name="Wloga D."/>
            <person name="Gaertig J."/>
            <person name="Frankel J."/>
            <person name="Tsao C.-C."/>
            <person name="Gorovsky M.A."/>
            <person name="Keeling P.J."/>
            <person name="Waller R.F."/>
            <person name="Patron N.J."/>
            <person name="Cherry J.M."/>
            <person name="Stover N.A."/>
            <person name="Krieger C.J."/>
            <person name="del Toro C."/>
            <person name="Ryder H.F."/>
            <person name="Williamson S.C."/>
            <person name="Barbeau R.A."/>
            <person name="Hamilton E.P."/>
            <person name="Orias E."/>
        </authorList>
    </citation>
    <scope>NUCLEOTIDE SEQUENCE [LARGE SCALE GENOMIC DNA]</scope>
    <source>
        <strain evidence="2">SB210</strain>
    </source>
</reference>
<dbReference type="Proteomes" id="UP000009168">
    <property type="component" value="Unassembled WGS sequence"/>
</dbReference>